<reference evidence="7 8" key="1">
    <citation type="submission" date="2019-03" db="EMBL/GenBank/DDBJ databases">
        <title>Roseomonas sp. a novel Roseomonas species isolated from Sea whip Gorgonian.</title>
        <authorList>
            <person name="Li F."/>
            <person name="Pan X."/>
            <person name="Huang S."/>
            <person name="Li Z."/>
            <person name="Meng B."/>
        </authorList>
    </citation>
    <scope>NUCLEOTIDE SEQUENCE [LARGE SCALE GENOMIC DNA]</scope>
    <source>
        <strain evidence="7 8">M0104</strain>
    </source>
</reference>
<dbReference type="InterPro" id="IPR004843">
    <property type="entry name" value="Calcineurin-like_PHP"/>
</dbReference>
<dbReference type="GO" id="GO:0046872">
    <property type="term" value="F:metal ion binding"/>
    <property type="evidence" value="ECO:0007669"/>
    <property type="project" value="UniProtKB-KW"/>
</dbReference>
<proteinExistence type="predicted"/>
<accession>A0A845B762</accession>
<dbReference type="InterPro" id="IPR043461">
    <property type="entry name" value="LpxH-like"/>
</dbReference>
<dbReference type="Pfam" id="PF00149">
    <property type="entry name" value="Metallophos"/>
    <property type="match status" value="1"/>
</dbReference>
<dbReference type="GO" id="GO:0009245">
    <property type="term" value="P:lipid A biosynthetic process"/>
    <property type="evidence" value="ECO:0007669"/>
    <property type="project" value="TreeGrafter"/>
</dbReference>
<dbReference type="GO" id="GO:0016020">
    <property type="term" value="C:membrane"/>
    <property type="evidence" value="ECO:0007669"/>
    <property type="project" value="GOC"/>
</dbReference>
<comment type="caution">
    <text evidence="7">The sequence shown here is derived from an EMBL/GenBank/DDBJ whole genome shotgun (WGS) entry which is preliminary data.</text>
</comment>
<dbReference type="GO" id="GO:0008758">
    <property type="term" value="F:UDP-2,3-diacylglucosamine hydrolase activity"/>
    <property type="evidence" value="ECO:0007669"/>
    <property type="project" value="TreeGrafter"/>
</dbReference>
<dbReference type="OrthoDB" id="9802481at2"/>
<dbReference type="Proteomes" id="UP000460715">
    <property type="component" value="Unassembled WGS sequence"/>
</dbReference>
<dbReference type="Gene3D" id="3.60.21.10">
    <property type="match status" value="1"/>
</dbReference>
<evidence type="ECO:0000256" key="1">
    <source>
        <dbReference type="ARBA" id="ARBA00022475"/>
    </source>
</evidence>
<dbReference type="InterPro" id="IPR029052">
    <property type="entry name" value="Metallo-depent_PP-like"/>
</dbReference>
<evidence type="ECO:0000256" key="2">
    <source>
        <dbReference type="ARBA" id="ARBA00022519"/>
    </source>
</evidence>
<evidence type="ECO:0000256" key="4">
    <source>
        <dbReference type="ARBA" id="ARBA00023136"/>
    </source>
</evidence>
<keyword evidence="2" id="KW-0997">Cell inner membrane</keyword>
<organism evidence="7 8">
    <name type="scientific">Teichococcus coralli</name>
    <dbReference type="NCBI Taxonomy" id="2545983"/>
    <lineage>
        <taxon>Bacteria</taxon>
        <taxon>Pseudomonadati</taxon>
        <taxon>Pseudomonadota</taxon>
        <taxon>Alphaproteobacteria</taxon>
        <taxon>Acetobacterales</taxon>
        <taxon>Roseomonadaceae</taxon>
        <taxon>Roseomonas</taxon>
    </lineage>
</organism>
<dbReference type="SUPFAM" id="SSF56300">
    <property type="entry name" value="Metallo-dependent phosphatases"/>
    <property type="match status" value="1"/>
</dbReference>
<dbReference type="AlphaFoldDB" id="A0A845B762"/>
<keyword evidence="4" id="KW-0472">Membrane</keyword>
<dbReference type="EMBL" id="SNVJ01000001">
    <property type="protein sequence ID" value="MXP61924.1"/>
    <property type="molecule type" value="Genomic_DNA"/>
</dbReference>
<dbReference type="RefSeq" id="WP_160935039.1">
    <property type="nucleotide sequence ID" value="NZ_SNVJ01000001.1"/>
</dbReference>
<evidence type="ECO:0000313" key="7">
    <source>
        <dbReference type="EMBL" id="MXP61924.1"/>
    </source>
</evidence>
<dbReference type="PANTHER" id="PTHR34990:SF2">
    <property type="entry name" value="BLL8164 PROTEIN"/>
    <property type="match status" value="1"/>
</dbReference>
<sequence>MTPSLAQRRYRAVFISDTHLGMRGCRADLLLDFLSRVECDRLYLVGDIVDGWRLRRSWYWDPLHDRVIRRVLEMARAGTRVTYIPGNHDEVFRDWAGPEFAVAGVSLVREAEHVAADGRRFLLIHGDEFDSVVRYATLLAHLGDWAYDAALTANRWFNAVRRRLGYPYWSLSQWLKRQVKEAVKAIDRFEVALAEEARRRGFHGVICGHIHHAEMRVVNGITYMNDGDWVESCSALVEHADGRFELIDWAAEQRRGHAAPPALPAPALAAAR</sequence>
<evidence type="ECO:0000256" key="3">
    <source>
        <dbReference type="ARBA" id="ARBA00022723"/>
    </source>
</evidence>
<protein>
    <submittedName>
        <fullName evidence="7">UDP-2,3-diacylglucosamine diphosphatase</fullName>
    </submittedName>
</protein>
<name>A0A845B762_9PROT</name>
<feature type="domain" description="Calcineurin-like phosphoesterase" evidence="6">
    <location>
        <begin position="11"/>
        <end position="212"/>
    </location>
</feature>
<keyword evidence="8" id="KW-1185">Reference proteome</keyword>
<evidence type="ECO:0000256" key="5">
    <source>
        <dbReference type="ARBA" id="ARBA00023211"/>
    </source>
</evidence>
<evidence type="ECO:0000313" key="8">
    <source>
        <dbReference type="Proteomes" id="UP000460715"/>
    </source>
</evidence>
<dbReference type="PANTHER" id="PTHR34990">
    <property type="entry name" value="UDP-2,3-DIACYLGLUCOSAMINE HYDROLASE-RELATED"/>
    <property type="match status" value="1"/>
</dbReference>
<keyword evidence="3" id="KW-0479">Metal-binding</keyword>
<dbReference type="CDD" id="cd07398">
    <property type="entry name" value="MPP_YbbF-LpxH"/>
    <property type="match status" value="1"/>
</dbReference>
<keyword evidence="5" id="KW-0464">Manganese</keyword>
<evidence type="ECO:0000259" key="6">
    <source>
        <dbReference type="Pfam" id="PF00149"/>
    </source>
</evidence>
<gene>
    <name evidence="7" type="ORF">E0493_00990</name>
</gene>
<keyword evidence="1" id="KW-1003">Cell membrane</keyword>